<keyword evidence="2" id="KW-1185">Reference proteome</keyword>
<dbReference type="Proteomes" id="UP000642819">
    <property type="component" value="Unassembled WGS sequence"/>
</dbReference>
<protein>
    <submittedName>
        <fullName evidence="1">Uncharacterized protein</fullName>
    </submittedName>
</protein>
<evidence type="ECO:0000313" key="2">
    <source>
        <dbReference type="Proteomes" id="UP000642819"/>
    </source>
</evidence>
<sequence>MPFSTAPRITALSPGQSPPLVKIPMRMRFAFFSLLPAGGPDGQVSTTLGLTVDGTNNETATTVETVVAVGPSSGG</sequence>
<name>A0ABQ3GL12_9MICC</name>
<organism evidence="1 2">
    <name type="scientific">Zhihengliuella salsuginis</name>
    <dbReference type="NCBI Taxonomy" id="578222"/>
    <lineage>
        <taxon>Bacteria</taxon>
        <taxon>Bacillati</taxon>
        <taxon>Actinomycetota</taxon>
        <taxon>Actinomycetes</taxon>
        <taxon>Micrococcales</taxon>
        <taxon>Micrococcaceae</taxon>
        <taxon>Zhihengliuella</taxon>
    </lineage>
</organism>
<evidence type="ECO:0000313" key="1">
    <source>
        <dbReference type="EMBL" id="GHD13462.1"/>
    </source>
</evidence>
<dbReference type="EMBL" id="BMXK01000018">
    <property type="protein sequence ID" value="GHD13462.1"/>
    <property type="molecule type" value="Genomic_DNA"/>
</dbReference>
<comment type="caution">
    <text evidence="1">The sequence shown here is derived from an EMBL/GenBank/DDBJ whole genome shotgun (WGS) entry which is preliminary data.</text>
</comment>
<proteinExistence type="predicted"/>
<gene>
    <name evidence="1" type="ORF">GCM10008096_29680</name>
</gene>
<reference evidence="2" key="1">
    <citation type="journal article" date="2019" name="Int. J. Syst. Evol. Microbiol.">
        <title>The Global Catalogue of Microorganisms (GCM) 10K type strain sequencing project: providing services to taxonomists for standard genome sequencing and annotation.</title>
        <authorList>
            <consortium name="The Broad Institute Genomics Platform"/>
            <consortium name="The Broad Institute Genome Sequencing Center for Infectious Disease"/>
            <person name="Wu L."/>
            <person name="Ma J."/>
        </authorList>
    </citation>
    <scope>NUCLEOTIDE SEQUENCE [LARGE SCALE GENOMIC DNA]</scope>
    <source>
        <strain evidence="2">KCTC 19466</strain>
    </source>
</reference>
<accession>A0ABQ3GL12</accession>